<dbReference type="EMBL" id="GIBP01001383">
    <property type="protein sequence ID" value="NDV30352.1"/>
    <property type="molecule type" value="Transcribed_RNA"/>
</dbReference>
<dbReference type="SUPFAM" id="SSF51126">
    <property type="entry name" value="Pectin lyase-like"/>
    <property type="match status" value="1"/>
</dbReference>
<dbReference type="InterPro" id="IPR006626">
    <property type="entry name" value="PbH1"/>
</dbReference>
<proteinExistence type="predicted"/>
<dbReference type="PANTHER" id="PTHR36453:SF1">
    <property type="entry name" value="RIGHT HANDED BETA HELIX DOMAIN-CONTAINING PROTEIN"/>
    <property type="match status" value="1"/>
</dbReference>
<reference evidence="1" key="1">
    <citation type="journal article" date="2020" name="J. Eukaryot. Microbiol.">
        <title>De novo Sequencing, Assembly and Annotation of the Transcriptome for the Free-Living Testate Amoeba Arcella intermedia.</title>
        <authorList>
            <person name="Ribeiro G.M."/>
            <person name="Porfirio-Sousa A.L."/>
            <person name="Maurer-Alcala X.X."/>
            <person name="Katz L.A."/>
            <person name="Lahr D.J.G."/>
        </authorList>
    </citation>
    <scope>NUCLEOTIDE SEQUENCE</scope>
</reference>
<dbReference type="PANTHER" id="PTHR36453">
    <property type="entry name" value="SECRETED PROTEIN-RELATED"/>
    <property type="match status" value="1"/>
</dbReference>
<dbReference type="SMART" id="SM00710">
    <property type="entry name" value="PbH1"/>
    <property type="match status" value="6"/>
</dbReference>
<dbReference type="InterPro" id="IPR011050">
    <property type="entry name" value="Pectin_lyase_fold/virulence"/>
</dbReference>
<name>A0A6B2L049_9EUKA</name>
<protein>
    <recommendedName>
        <fullName evidence="2">Right handed beta helix domain-containing protein</fullName>
    </recommendedName>
</protein>
<dbReference type="InterPro" id="IPR012334">
    <property type="entry name" value="Pectin_lyas_fold"/>
</dbReference>
<evidence type="ECO:0000313" key="1">
    <source>
        <dbReference type="EMBL" id="NDV30352.1"/>
    </source>
</evidence>
<dbReference type="Gene3D" id="2.160.20.10">
    <property type="entry name" value="Single-stranded right-handed beta-helix, Pectin lyase-like"/>
    <property type="match status" value="2"/>
</dbReference>
<dbReference type="AlphaFoldDB" id="A0A6B2L049"/>
<sequence length="605" mass="66819">MSVGLDFYVDGQHGNDNNNGGLASPWKTIQKAKEYIPKLNITTPSVINVNIRAGTYTFLTPLNFGSADSGNTLYNIVYKAYNGENVLLSAGLAVPAQSFKTYNGSILVADLKPLGIKDFGDYAPGSLGQCSHILTELFFNGQPQIRARYPNIKDGFFQFDQLKAVTSPTEVQYSDTHCSSWANEKNFWLHGYWSYDWADSYVRVTNVNPATSSFSIDPKTPPVYGFLPKARFYAVNLFSELDQPMEYYIDTTNQLLYYYPPSPLKSTDELYLSVGNSIINLAAGSQYLQFQNLKIGYSRQAPIIASNVKNIVISGCDISNNGQFSISLSGTNNHLLNNKISGNGCGGLSISGGDQKSLTPGMNEASNNEISFYARLVRAYTPGIRWGGVGNVFKANYVHDAPHCGILGGGNNCLFEGNHLKDLCYETSDSGAFYTGRSWIQRGNLLQDNIFENVYNKVPTVLGWPSVQAVYLDDQMSGWNVNQNKFSNCQTGVVVGGGRRNNVTNNIFFNCSIAVHFDNRGMNWQNTSCAPGGMLEKQLISVNYENPPWSVKYPELVNIMKDHPCVPVHNVISSNQYCQVPEFLSATPAQITSWYSTAQDNNPNC</sequence>
<accession>A0A6B2L049</accession>
<organism evidence="1">
    <name type="scientific">Arcella intermedia</name>
    <dbReference type="NCBI Taxonomy" id="1963864"/>
    <lineage>
        <taxon>Eukaryota</taxon>
        <taxon>Amoebozoa</taxon>
        <taxon>Tubulinea</taxon>
        <taxon>Elardia</taxon>
        <taxon>Arcellinida</taxon>
        <taxon>Sphaerothecina</taxon>
        <taxon>Arcellidae</taxon>
        <taxon>Arcella</taxon>
    </lineage>
</organism>
<evidence type="ECO:0008006" key="2">
    <source>
        <dbReference type="Google" id="ProtNLM"/>
    </source>
</evidence>